<gene>
    <name evidence="1" type="ORF">G5C51_10150</name>
</gene>
<dbReference type="GO" id="GO:0003951">
    <property type="term" value="F:NAD+ kinase activity"/>
    <property type="evidence" value="ECO:0007669"/>
    <property type="project" value="InterPro"/>
</dbReference>
<evidence type="ECO:0008006" key="3">
    <source>
        <dbReference type="Google" id="ProtNLM"/>
    </source>
</evidence>
<evidence type="ECO:0000313" key="1">
    <source>
        <dbReference type="EMBL" id="NGN64262.1"/>
    </source>
</evidence>
<dbReference type="PANTHER" id="PTHR13158:SF5">
    <property type="entry name" value="NAD KINASE 2, MITOCHONDRIAL"/>
    <property type="match status" value="1"/>
</dbReference>
<organism evidence="1 2">
    <name type="scientific">Streptomyces coryli</name>
    <dbReference type="NCBI Taxonomy" id="1128680"/>
    <lineage>
        <taxon>Bacteria</taxon>
        <taxon>Bacillati</taxon>
        <taxon>Actinomycetota</taxon>
        <taxon>Actinomycetes</taxon>
        <taxon>Kitasatosporales</taxon>
        <taxon>Streptomycetaceae</taxon>
        <taxon>Streptomyces</taxon>
    </lineage>
</organism>
<evidence type="ECO:0000313" key="2">
    <source>
        <dbReference type="Proteomes" id="UP000481583"/>
    </source>
</evidence>
<proteinExistence type="predicted"/>
<dbReference type="EMBL" id="JAAKZV010000030">
    <property type="protein sequence ID" value="NGN64262.1"/>
    <property type="molecule type" value="Genomic_DNA"/>
</dbReference>
<dbReference type="SUPFAM" id="SSF111331">
    <property type="entry name" value="NAD kinase/diacylglycerol kinase-like"/>
    <property type="match status" value="1"/>
</dbReference>
<dbReference type="GO" id="GO:0019674">
    <property type="term" value="P:NAD+ metabolic process"/>
    <property type="evidence" value="ECO:0007669"/>
    <property type="project" value="InterPro"/>
</dbReference>
<protein>
    <recommendedName>
        <fullName evidence="3">Inorganic polyphosphate kinase</fullName>
    </recommendedName>
</protein>
<reference evidence="1 2" key="1">
    <citation type="submission" date="2020-02" db="EMBL/GenBank/DDBJ databases">
        <title>Whole-genome analyses of novel actinobacteria.</title>
        <authorList>
            <person name="Sahin N."/>
        </authorList>
    </citation>
    <scope>NUCLEOTIDE SEQUENCE [LARGE SCALE GENOMIC DNA]</scope>
    <source>
        <strain evidence="1 2">A7024</strain>
    </source>
</reference>
<accession>A0A6G4TWV6</accession>
<dbReference type="Gene3D" id="3.40.50.10330">
    <property type="entry name" value="Probable inorganic polyphosphate/atp-NAD kinase, domain 1"/>
    <property type="match status" value="1"/>
</dbReference>
<comment type="caution">
    <text evidence="1">The sequence shown here is derived from an EMBL/GenBank/DDBJ whole genome shotgun (WGS) entry which is preliminary data.</text>
</comment>
<dbReference type="AlphaFoldDB" id="A0A6G4TWV6"/>
<name>A0A6G4TWV6_9ACTN</name>
<dbReference type="InterPro" id="IPR016064">
    <property type="entry name" value="NAD/diacylglycerol_kinase_sf"/>
</dbReference>
<keyword evidence="2" id="KW-1185">Reference proteome</keyword>
<dbReference type="Gene3D" id="2.60.200.30">
    <property type="entry name" value="Probable inorganic polyphosphate/atp-NAD kinase, domain 2"/>
    <property type="match status" value="1"/>
</dbReference>
<sequence>MSLAPRAVLVHRTTEYAKLHARHGSPGQARFFLASRGEDAEAAAEADASVRATLDEVAHAIPADWRRARVERSDLDRFLFSPEDVIVVVGQDGLVANVAKYLSGQPVIGIDTEPGRNPGVLVRHRAPDAPKLLRAATLPHPTADELTMAEAVADDTQRLLALNEIYIGQPTHQTARYVLHPRGAEGPAEHQASSGLLVGTGTGATGWLRSVWQQTGAGGRLPSPTDGELVWFVREAWPSPATGTELVRGALAGGESLQLTVESDRLVAFGDGIESDALTLTMGQRVRLGRAGTALRLLV</sequence>
<dbReference type="Proteomes" id="UP000481583">
    <property type="component" value="Unassembled WGS sequence"/>
</dbReference>
<dbReference type="InterPro" id="IPR017438">
    <property type="entry name" value="ATP-NAD_kinase_N"/>
</dbReference>
<dbReference type="InterPro" id="IPR017437">
    <property type="entry name" value="ATP-NAD_kinase_PpnK-typ_C"/>
</dbReference>
<dbReference type="RefSeq" id="WP_165235244.1">
    <property type="nucleotide sequence ID" value="NZ_JAAKZV010000030.1"/>
</dbReference>
<dbReference type="PANTHER" id="PTHR13158">
    <property type="match status" value="1"/>
</dbReference>